<name>A0A6A6U0U1_9PEZI</name>
<gene>
    <name evidence="2" type="ORF">BT63DRAFT_429013</name>
</gene>
<feature type="region of interest" description="Disordered" evidence="1">
    <location>
        <begin position="308"/>
        <end position="415"/>
    </location>
</feature>
<evidence type="ECO:0000313" key="3">
    <source>
        <dbReference type="Proteomes" id="UP000799302"/>
    </source>
</evidence>
<reference evidence="2" key="1">
    <citation type="journal article" date="2020" name="Stud. Mycol.">
        <title>101 Dothideomycetes genomes: a test case for predicting lifestyles and emergence of pathogens.</title>
        <authorList>
            <person name="Haridas S."/>
            <person name="Albert R."/>
            <person name="Binder M."/>
            <person name="Bloem J."/>
            <person name="Labutti K."/>
            <person name="Salamov A."/>
            <person name="Andreopoulos B."/>
            <person name="Baker S."/>
            <person name="Barry K."/>
            <person name="Bills G."/>
            <person name="Bluhm B."/>
            <person name="Cannon C."/>
            <person name="Castanera R."/>
            <person name="Culley D."/>
            <person name="Daum C."/>
            <person name="Ezra D."/>
            <person name="Gonzalez J."/>
            <person name="Henrissat B."/>
            <person name="Kuo A."/>
            <person name="Liang C."/>
            <person name="Lipzen A."/>
            <person name="Lutzoni F."/>
            <person name="Magnuson J."/>
            <person name="Mondo S."/>
            <person name="Nolan M."/>
            <person name="Ohm R."/>
            <person name="Pangilinan J."/>
            <person name="Park H.-J."/>
            <person name="Ramirez L."/>
            <person name="Alfaro M."/>
            <person name="Sun H."/>
            <person name="Tritt A."/>
            <person name="Yoshinaga Y."/>
            <person name="Zwiers L.-H."/>
            <person name="Turgeon B."/>
            <person name="Goodwin S."/>
            <person name="Spatafora J."/>
            <person name="Crous P."/>
            <person name="Grigoriev I."/>
        </authorList>
    </citation>
    <scope>NUCLEOTIDE SEQUENCE</scope>
    <source>
        <strain evidence="2">CBS 115976</strain>
    </source>
</reference>
<feature type="region of interest" description="Disordered" evidence="1">
    <location>
        <begin position="34"/>
        <end position="65"/>
    </location>
</feature>
<evidence type="ECO:0000313" key="2">
    <source>
        <dbReference type="EMBL" id="KAF2665057.1"/>
    </source>
</evidence>
<dbReference type="Proteomes" id="UP000799302">
    <property type="component" value="Unassembled WGS sequence"/>
</dbReference>
<accession>A0A6A6U0U1</accession>
<feature type="compositionally biased region" description="Acidic residues" evidence="1">
    <location>
        <begin position="308"/>
        <end position="330"/>
    </location>
</feature>
<sequence>MSSVDTTIPEDQTIKNGTRSGRLSLLRKWYCPTLRDGRPPRQSGPLKRSAFGKTSNLPRYTDYPKDTRSGIPQDLRYITFFVVLKYKNQIRYERFPHSILALDHYCDLKPAEDGRRLVIDRRRIGSRKPVHLEYCGDFKIHRTRKCLECQLHNRACDSSHPCQSCQLHGGNVCTPDPAAVPPKSGSDPLNAFPDVIRACYKSQDLPQAVLAGQSLPPIRWMAQIYRPGTSAMGDAYRNIFVHTLKRNWLAALILGNLPTTGDPGVLEQYNFIWEMADLHELARIEGLADAIEQNDADEDEEDLMDAATDEGSIDSEFDEDSMDTTTDEETMSNCSDESSGTVTPGKQVLEELSEEDDASDDESKFEQLDRATPEAQSDGGRAEMISRGLLEPWTPEPPMWEQMFGDDEPDPGIEATGLFLRLD</sequence>
<dbReference type="EMBL" id="MU004241">
    <property type="protein sequence ID" value="KAF2665057.1"/>
    <property type="molecule type" value="Genomic_DNA"/>
</dbReference>
<keyword evidence="3" id="KW-1185">Reference proteome</keyword>
<organism evidence="2 3">
    <name type="scientific">Microthyrium microscopicum</name>
    <dbReference type="NCBI Taxonomy" id="703497"/>
    <lineage>
        <taxon>Eukaryota</taxon>
        <taxon>Fungi</taxon>
        <taxon>Dikarya</taxon>
        <taxon>Ascomycota</taxon>
        <taxon>Pezizomycotina</taxon>
        <taxon>Dothideomycetes</taxon>
        <taxon>Dothideomycetes incertae sedis</taxon>
        <taxon>Microthyriales</taxon>
        <taxon>Microthyriaceae</taxon>
        <taxon>Microthyrium</taxon>
    </lineage>
</organism>
<feature type="compositionally biased region" description="Basic and acidic residues" evidence="1">
    <location>
        <begin position="361"/>
        <end position="372"/>
    </location>
</feature>
<feature type="compositionally biased region" description="Polar residues" evidence="1">
    <location>
        <begin position="333"/>
        <end position="344"/>
    </location>
</feature>
<protein>
    <submittedName>
        <fullName evidence="2">Uncharacterized protein</fullName>
    </submittedName>
</protein>
<dbReference type="AlphaFoldDB" id="A0A6A6U0U1"/>
<proteinExistence type="predicted"/>
<feature type="compositionally biased region" description="Acidic residues" evidence="1">
    <location>
        <begin position="351"/>
        <end position="360"/>
    </location>
</feature>
<evidence type="ECO:0000256" key="1">
    <source>
        <dbReference type="SAM" id="MobiDB-lite"/>
    </source>
</evidence>